<dbReference type="InterPro" id="IPR003594">
    <property type="entry name" value="HATPase_dom"/>
</dbReference>
<dbReference type="SMART" id="SM00387">
    <property type="entry name" value="HATPase_c"/>
    <property type="match status" value="1"/>
</dbReference>
<keyword evidence="6 9" id="KW-0418">Kinase</keyword>
<dbReference type="PANTHER" id="PTHR41523:SF8">
    <property type="entry name" value="ETHYLENE RESPONSE SENSOR PROTEIN"/>
    <property type="match status" value="1"/>
</dbReference>
<dbReference type="Pfam" id="PF02518">
    <property type="entry name" value="HATPase_c"/>
    <property type="match status" value="1"/>
</dbReference>
<keyword evidence="10" id="KW-1185">Reference proteome</keyword>
<sequence length="350" mass="37293">MPKTPTVHFEAASTLAVVVSSNEPLLFLSDDQKVIAASASFCRAFEVDPATVPGKRLSELGNGEWAMPKLASLLKATVSGSAQIEAYEIDFKRPKQKTRNLVVNARTLDDGDTDHIRLLLAVTDVTDARAEARLKDDLIRDKAILLQEVQHRVANSLQIIASVLMQSARRVQSEEARGHLHNAHHRVMSIAALQKQLSTSNSGTVELRTYLTQLCQSLGASMIADPNRLSIQVTVDNSAVEADVSVSLGLIVTELVINALKHAFPDERTGTIVIDYRSSGNDWALSVTDNGIGIPAGNDAPKAGLGTGIVEALAKNLKGGIQVSDAGPGTAVKISHQENAGVRTDSSTVA</sequence>
<keyword evidence="5" id="KW-0547">Nucleotide-binding</keyword>
<dbReference type="GO" id="GO:0005524">
    <property type="term" value="F:ATP binding"/>
    <property type="evidence" value="ECO:0007669"/>
    <property type="project" value="UniProtKB-KW"/>
</dbReference>
<dbReference type="SUPFAM" id="SSF55785">
    <property type="entry name" value="PYP-like sensor domain (PAS domain)"/>
    <property type="match status" value="1"/>
</dbReference>
<evidence type="ECO:0000313" key="9">
    <source>
        <dbReference type="EMBL" id="PSJ52166.1"/>
    </source>
</evidence>
<evidence type="ECO:0000256" key="7">
    <source>
        <dbReference type="ARBA" id="ARBA00022840"/>
    </source>
</evidence>
<dbReference type="GO" id="GO:0004673">
    <property type="term" value="F:protein histidine kinase activity"/>
    <property type="evidence" value="ECO:0007669"/>
    <property type="project" value="UniProtKB-EC"/>
</dbReference>
<evidence type="ECO:0000256" key="1">
    <source>
        <dbReference type="ARBA" id="ARBA00000085"/>
    </source>
</evidence>
<evidence type="ECO:0000256" key="6">
    <source>
        <dbReference type="ARBA" id="ARBA00022777"/>
    </source>
</evidence>
<keyword evidence="4" id="KW-0808">Transferase</keyword>
<dbReference type="InterPro" id="IPR013656">
    <property type="entry name" value="PAS_4"/>
</dbReference>
<keyword evidence="7" id="KW-0067">ATP-binding</keyword>
<dbReference type="SUPFAM" id="SSF55874">
    <property type="entry name" value="ATPase domain of HSP90 chaperone/DNA topoisomerase II/histidine kinase"/>
    <property type="match status" value="1"/>
</dbReference>
<dbReference type="Gene3D" id="3.30.565.10">
    <property type="entry name" value="Histidine kinase-like ATPase, C-terminal domain"/>
    <property type="match status" value="1"/>
</dbReference>
<dbReference type="EMBL" id="PXYK01000038">
    <property type="protein sequence ID" value="PSJ52166.1"/>
    <property type="molecule type" value="Genomic_DNA"/>
</dbReference>
<evidence type="ECO:0000259" key="8">
    <source>
        <dbReference type="SMART" id="SM00387"/>
    </source>
</evidence>
<dbReference type="InterPro" id="IPR036890">
    <property type="entry name" value="HATPase_C_sf"/>
</dbReference>
<comment type="caution">
    <text evidence="9">The sequence shown here is derived from an EMBL/GenBank/DDBJ whole genome shotgun (WGS) entry which is preliminary data.</text>
</comment>
<keyword evidence="3" id="KW-0597">Phosphoprotein</keyword>
<evidence type="ECO:0000256" key="3">
    <source>
        <dbReference type="ARBA" id="ARBA00022553"/>
    </source>
</evidence>
<feature type="domain" description="Histidine kinase/HSP90-like ATPase" evidence="8">
    <location>
        <begin position="243"/>
        <end position="340"/>
    </location>
</feature>
<evidence type="ECO:0000256" key="5">
    <source>
        <dbReference type="ARBA" id="ARBA00022741"/>
    </source>
</evidence>
<dbReference type="InterPro" id="IPR011495">
    <property type="entry name" value="Sig_transdc_His_kin_sub2_dim/P"/>
</dbReference>
<reference evidence="9 10" key="1">
    <citation type="submission" date="2018-03" db="EMBL/GenBank/DDBJ databases">
        <title>The draft genome of Mesorhizobium sp. 6GN-30.</title>
        <authorList>
            <person name="Liu L."/>
            <person name="Li L."/>
            <person name="Wang T."/>
            <person name="Zhang X."/>
            <person name="Liang L."/>
        </authorList>
    </citation>
    <scope>NUCLEOTIDE SEQUENCE [LARGE SCALE GENOMIC DNA]</scope>
    <source>
        <strain evidence="9 10">6GN30</strain>
    </source>
</reference>
<evidence type="ECO:0000313" key="10">
    <source>
        <dbReference type="Proteomes" id="UP000241229"/>
    </source>
</evidence>
<name>A0A2P7RPN4_9HYPH</name>
<dbReference type="EC" id="2.7.13.3" evidence="2"/>
<dbReference type="AlphaFoldDB" id="A0A2P7RPN4"/>
<dbReference type="PANTHER" id="PTHR41523">
    <property type="entry name" value="TWO-COMPONENT SYSTEM SENSOR PROTEIN"/>
    <property type="match status" value="1"/>
</dbReference>
<evidence type="ECO:0000256" key="2">
    <source>
        <dbReference type="ARBA" id="ARBA00012438"/>
    </source>
</evidence>
<proteinExistence type="predicted"/>
<evidence type="ECO:0000256" key="4">
    <source>
        <dbReference type="ARBA" id="ARBA00022679"/>
    </source>
</evidence>
<comment type="catalytic activity">
    <reaction evidence="1">
        <text>ATP + protein L-histidine = ADP + protein N-phospho-L-histidine.</text>
        <dbReference type="EC" id="2.7.13.3"/>
    </reaction>
</comment>
<dbReference type="Gene3D" id="3.30.450.20">
    <property type="entry name" value="PAS domain"/>
    <property type="match status" value="1"/>
</dbReference>
<dbReference type="OrthoDB" id="9767435at2"/>
<organism evidence="9 10">
    <name type="scientific">Kumtagia ephedrae</name>
    <dbReference type="NCBI Taxonomy" id="2116701"/>
    <lineage>
        <taxon>Bacteria</taxon>
        <taxon>Pseudomonadati</taxon>
        <taxon>Pseudomonadota</taxon>
        <taxon>Alphaproteobacteria</taxon>
        <taxon>Hyphomicrobiales</taxon>
        <taxon>Phyllobacteriaceae</taxon>
        <taxon>Kumtagia</taxon>
    </lineage>
</organism>
<dbReference type="Pfam" id="PF07568">
    <property type="entry name" value="HisKA_2"/>
    <property type="match status" value="1"/>
</dbReference>
<protein>
    <recommendedName>
        <fullName evidence="2">histidine kinase</fullName>
        <ecNumber evidence="2">2.7.13.3</ecNumber>
    </recommendedName>
</protein>
<dbReference type="Pfam" id="PF08448">
    <property type="entry name" value="PAS_4"/>
    <property type="match status" value="1"/>
</dbReference>
<dbReference type="InterPro" id="IPR035965">
    <property type="entry name" value="PAS-like_dom_sf"/>
</dbReference>
<accession>A0A2P7RPN4</accession>
<gene>
    <name evidence="9" type="ORF">C7I84_26585</name>
</gene>
<dbReference type="Proteomes" id="UP000241229">
    <property type="component" value="Unassembled WGS sequence"/>
</dbReference>
<dbReference type="RefSeq" id="WP_106775244.1">
    <property type="nucleotide sequence ID" value="NZ_PXYK01000038.1"/>
</dbReference>